<dbReference type="Proteomes" id="UP000696931">
    <property type="component" value="Unassembled WGS sequence"/>
</dbReference>
<proteinExistence type="predicted"/>
<accession>A0A933SCH8</accession>
<protein>
    <submittedName>
        <fullName evidence="2">Uncharacterized protein</fullName>
    </submittedName>
</protein>
<feature type="compositionally biased region" description="Low complexity" evidence="1">
    <location>
        <begin position="8"/>
        <end position="30"/>
    </location>
</feature>
<feature type="region of interest" description="Disordered" evidence="1">
    <location>
        <begin position="1"/>
        <end position="30"/>
    </location>
</feature>
<reference evidence="2" key="1">
    <citation type="submission" date="2020-07" db="EMBL/GenBank/DDBJ databases">
        <title>Huge and variable diversity of episymbiotic CPR bacteria and DPANN archaea in groundwater ecosystems.</title>
        <authorList>
            <person name="He C.Y."/>
            <person name="Keren R."/>
            <person name="Whittaker M."/>
            <person name="Farag I.F."/>
            <person name="Doudna J."/>
            <person name="Cate J.H.D."/>
            <person name="Banfield J.F."/>
        </authorList>
    </citation>
    <scope>NUCLEOTIDE SEQUENCE</scope>
    <source>
        <strain evidence="2">NC_groundwater_1813_Pr3_B-0.1um_71_17</strain>
    </source>
</reference>
<comment type="caution">
    <text evidence="2">The sequence shown here is derived from an EMBL/GenBank/DDBJ whole genome shotgun (WGS) entry which is preliminary data.</text>
</comment>
<dbReference type="AlphaFoldDB" id="A0A933SCH8"/>
<evidence type="ECO:0000256" key="1">
    <source>
        <dbReference type="SAM" id="MobiDB-lite"/>
    </source>
</evidence>
<evidence type="ECO:0000313" key="3">
    <source>
        <dbReference type="Proteomes" id="UP000696931"/>
    </source>
</evidence>
<sequence>MNRDAVGTTSATDAAAPAIAAPAETSPAPARTLDEMEEIGPIDDVVELTEHYETDSELAELALELLNAGLRWPEELENVNPNGDDFIRYAMEIRAAKRARSNATMPT</sequence>
<dbReference type="EMBL" id="JACRIW010000034">
    <property type="protein sequence ID" value="MBI5168755.1"/>
    <property type="molecule type" value="Genomic_DNA"/>
</dbReference>
<name>A0A933SCH8_UNCEI</name>
<evidence type="ECO:0000313" key="2">
    <source>
        <dbReference type="EMBL" id="MBI5168755.1"/>
    </source>
</evidence>
<organism evidence="2 3">
    <name type="scientific">Eiseniibacteriota bacterium</name>
    <dbReference type="NCBI Taxonomy" id="2212470"/>
    <lineage>
        <taxon>Bacteria</taxon>
        <taxon>Candidatus Eiseniibacteriota</taxon>
    </lineage>
</organism>
<gene>
    <name evidence="2" type="ORF">HZA61_04620</name>
</gene>
<feature type="non-terminal residue" evidence="2">
    <location>
        <position position="107"/>
    </location>
</feature>